<feature type="domain" description="Prephenate/arogenate dehydrogenase" evidence="2">
    <location>
        <begin position="1"/>
        <end position="133"/>
    </location>
</feature>
<evidence type="ECO:0000259" key="2">
    <source>
        <dbReference type="PROSITE" id="PS51176"/>
    </source>
</evidence>
<keyword evidence="1" id="KW-0560">Oxidoreductase</keyword>
<dbReference type="GO" id="GO:0008977">
    <property type="term" value="F:prephenate dehydrogenase (NAD+) activity"/>
    <property type="evidence" value="ECO:0007669"/>
    <property type="project" value="InterPro"/>
</dbReference>
<name>A0A382JSH2_9ZZZZ</name>
<dbReference type="Gene3D" id="1.10.3660.10">
    <property type="entry name" value="6-phosphogluconate dehydrogenase C-terminal like domain"/>
    <property type="match status" value="1"/>
</dbReference>
<reference evidence="3" key="1">
    <citation type="submission" date="2018-05" db="EMBL/GenBank/DDBJ databases">
        <authorList>
            <person name="Lanie J.A."/>
            <person name="Ng W.-L."/>
            <person name="Kazmierczak K.M."/>
            <person name="Andrzejewski T.M."/>
            <person name="Davidsen T.M."/>
            <person name="Wayne K.J."/>
            <person name="Tettelin H."/>
            <person name="Glass J.I."/>
            <person name="Rusch D."/>
            <person name="Podicherti R."/>
            <person name="Tsui H.-C.T."/>
            <person name="Winkler M.E."/>
        </authorList>
    </citation>
    <scope>NUCLEOTIDE SEQUENCE</scope>
</reference>
<dbReference type="GO" id="GO:0004665">
    <property type="term" value="F:prephenate dehydrogenase (NADP+) activity"/>
    <property type="evidence" value="ECO:0007669"/>
    <property type="project" value="InterPro"/>
</dbReference>
<dbReference type="AlphaFoldDB" id="A0A382JSH2"/>
<proteinExistence type="predicted"/>
<gene>
    <name evidence="3" type="ORF">METZ01_LOCUS266811</name>
</gene>
<dbReference type="Pfam" id="PF20463">
    <property type="entry name" value="PDH_C"/>
    <property type="match status" value="1"/>
</dbReference>
<dbReference type="PANTHER" id="PTHR21363:SF0">
    <property type="entry name" value="PREPHENATE DEHYDROGENASE [NADP(+)]"/>
    <property type="match status" value="1"/>
</dbReference>
<dbReference type="GO" id="GO:0006571">
    <property type="term" value="P:tyrosine biosynthetic process"/>
    <property type="evidence" value="ECO:0007669"/>
    <property type="project" value="InterPro"/>
</dbReference>
<organism evidence="3">
    <name type="scientific">marine metagenome</name>
    <dbReference type="NCBI Taxonomy" id="408172"/>
    <lineage>
        <taxon>unclassified sequences</taxon>
        <taxon>metagenomes</taxon>
        <taxon>ecological metagenomes</taxon>
    </lineage>
</organism>
<sequence>KQLWTSIGMQVETMDAEHHDRVLAMTSHIPQLIAYSIVATASELETHIKDEVIKYSAAGFRDFTRLAGSDPIMWRDIYSMNRGAVLEMLGRFTEDLSTLQKAIRNNDSKFLEKTFSSTREIRKIIEKLGQAGSFDPTETGKK</sequence>
<dbReference type="InterPro" id="IPR003099">
    <property type="entry name" value="Prephen_DH"/>
</dbReference>
<dbReference type="InterPro" id="IPR008927">
    <property type="entry name" value="6-PGluconate_DH-like_C_sf"/>
</dbReference>
<dbReference type="InterPro" id="IPR046825">
    <property type="entry name" value="PDH_C"/>
</dbReference>
<dbReference type="PROSITE" id="PS51176">
    <property type="entry name" value="PDH_ADH"/>
    <property type="match status" value="1"/>
</dbReference>
<accession>A0A382JSH2</accession>
<evidence type="ECO:0000256" key="1">
    <source>
        <dbReference type="ARBA" id="ARBA00023002"/>
    </source>
</evidence>
<dbReference type="EMBL" id="UINC01075607">
    <property type="protein sequence ID" value="SVC13957.1"/>
    <property type="molecule type" value="Genomic_DNA"/>
</dbReference>
<dbReference type="GO" id="GO:0070403">
    <property type="term" value="F:NAD+ binding"/>
    <property type="evidence" value="ECO:0007669"/>
    <property type="project" value="TreeGrafter"/>
</dbReference>
<dbReference type="PANTHER" id="PTHR21363">
    <property type="entry name" value="PREPHENATE DEHYDROGENASE"/>
    <property type="match status" value="1"/>
</dbReference>
<dbReference type="SUPFAM" id="SSF48179">
    <property type="entry name" value="6-phosphogluconate dehydrogenase C-terminal domain-like"/>
    <property type="match status" value="1"/>
</dbReference>
<protein>
    <recommendedName>
        <fullName evidence="2">Prephenate/arogenate dehydrogenase domain-containing protein</fullName>
    </recommendedName>
</protein>
<dbReference type="FunFam" id="1.10.3660.10:FF:000003">
    <property type="entry name" value="Prephenate dehydrogenase"/>
    <property type="match status" value="1"/>
</dbReference>
<dbReference type="InterPro" id="IPR050812">
    <property type="entry name" value="Preph/Arog_dehydrog"/>
</dbReference>
<evidence type="ECO:0000313" key="3">
    <source>
        <dbReference type="EMBL" id="SVC13957.1"/>
    </source>
</evidence>
<feature type="non-terminal residue" evidence="3">
    <location>
        <position position="1"/>
    </location>
</feature>